<sequence length="174" mass="20621">MLLVLMHYSHITFIGEKYFWEQRNSSLQPIKVTLILRRLSQYCEDFLDIESTSLLINQIIHNFIFESYSKSDNTQSIHFSDLKLPVSSAPSIFPTSYAKGSKLQIYQRCFSKNSDHFPIHQIQKILQMRTINIIDDEYLSRPQIQNTRTLSHHLQLIQLMDPIPFIRGRRYVQM</sequence>
<evidence type="ECO:0000313" key="2">
    <source>
        <dbReference type="Proteomes" id="UP000322873"/>
    </source>
</evidence>
<dbReference type="Proteomes" id="UP000322873">
    <property type="component" value="Unassembled WGS sequence"/>
</dbReference>
<accession>A0A5M9JK94</accession>
<organism evidence="1 2">
    <name type="scientific">Monilinia fructicola</name>
    <name type="common">Brown rot fungus</name>
    <name type="synonym">Ciboria fructicola</name>
    <dbReference type="NCBI Taxonomy" id="38448"/>
    <lineage>
        <taxon>Eukaryota</taxon>
        <taxon>Fungi</taxon>
        <taxon>Dikarya</taxon>
        <taxon>Ascomycota</taxon>
        <taxon>Pezizomycotina</taxon>
        <taxon>Leotiomycetes</taxon>
        <taxon>Helotiales</taxon>
        <taxon>Sclerotiniaceae</taxon>
        <taxon>Monilinia</taxon>
    </lineage>
</organism>
<keyword evidence="2" id="KW-1185">Reference proteome</keyword>
<dbReference type="EMBL" id="VICG01000010">
    <property type="protein sequence ID" value="KAA8568242.1"/>
    <property type="molecule type" value="Genomic_DNA"/>
</dbReference>
<name>A0A5M9JK94_MONFR</name>
<protein>
    <submittedName>
        <fullName evidence="1">Uncharacterized protein</fullName>
    </submittedName>
</protein>
<dbReference type="AlphaFoldDB" id="A0A5M9JK94"/>
<comment type="caution">
    <text evidence="1">The sequence shown here is derived from an EMBL/GenBank/DDBJ whole genome shotgun (WGS) entry which is preliminary data.</text>
</comment>
<evidence type="ECO:0000313" key="1">
    <source>
        <dbReference type="EMBL" id="KAA8568242.1"/>
    </source>
</evidence>
<gene>
    <name evidence="1" type="ORF">EYC84_008623</name>
</gene>
<proteinExistence type="predicted"/>
<reference evidence="1 2" key="1">
    <citation type="submission" date="2019-06" db="EMBL/GenBank/DDBJ databases">
        <title>Genome Sequence of the Brown Rot Fungal Pathogen Monilinia fructicola.</title>
        <authorList>
            <person name="De Miccolis Angelini R.M."/>
            <person name="Landi L."/>
            <person name="Abate D."/>
            <person name="Pollastro S."/>
            <person name="Romanazzi G."/>
            <person name="Faretra F."/>
        </authorList>
    </citation>
    <scope>NUCLEOTIDE SEQUENCE [LARGE SCALE GENOMIC DNA]</scope>
    <source>
        <strain evidence="1 2">Mfrc123</strain>
    </source>
</reference>